<accession>A0A382VYV9</accession>
<evidence type="ECO:0000256" key="1">
    <source>
        <dbReference type="ARBA" id="ARBA00005564"/>
    </source>
</evidence>
<feature type="non-terminal residue" evidence="2">
    <location>
        <position position="158"/>
    </location>
</feature>
<reference evidence="2" key="1">
    <citation type="submission" date="2018-05" db="EMBL/GenBank/DDBJ databases">
        <authorList>
            <person name="Lanie J.A."/>
            <person name="Ng W.-L."/>
            <person name="Kazmierczak K.M."/>
            <person name="Andrzejewski T.M."/>
            <person name="Davidsen T.M."/>
            <person name="Wayne K.J."/>
            <person name="Tettelin H."/>
            <person name="Glass J.I."/>
            <person name="Rusch D."/>
            <person name="Podicherti R."/>
            <person name="Tsui H.-C.T."/>
            <person name="Winkler M.E."/>
        </authorList>
    </citation>
    <scope>NUCLEOTIDE SEQUENCE</scope>
</reference>
<dbReference type="InterPro" id="IPR050282">
    <property type="entry name" value="Cycloisomerase_2"/>
</dbReference>
<dbReference type="SUPFAM" id="SSF50974">
    <property type="entry name" value="Nitrous oxide reductase, N-terminal domain"/>
    <property type="match status" value="1"/>
</dbReference>
<gene>
    <name evidence="2" type="ORF">METZ01_LOCUS404537</name>
</gene>
<dbReference type="Gene3D" id="2.130.10.10">
    <property type="entry name" value="YVTN repeat-like/Quinoprotein amine dehydrogenase"/>
    <property type="match status" value="1"/>
</dbReference>
<dbReference type="GO" id="GO:0005829">
    <property type="term" value="C:cytosol"/>
    <property type="evidence" value="ECO:0007669"/>
    <property type="project" value="TreeGrafter"/>
</dbReference>
<dbReference type="PANTHER" id="PTHR30344:SF1">
    <property type="entry name" value="6-PHOSPHOGLUCONOLACTONASE"/>
    <property type="match status" value="1"/>
</dbReference>
<sequence length="158" mass="17340">MNFQTIYIGTYTEKLPFVDGKAEGIYVCRLDMNSGKLAYMSNTIGPRNPSYLAIDPQQQFIYANQETEIEDVPKVHALVIDGDTLYSLNDQPGYGGLPCHITVDKTGRFVLSANYETGSIVCYPIQEDGSLGKATAFIQHQGSGSTHPRQLSPHAHAV</sequence>
<evidence type="ECO:0008006" key="3">
    <source>
        <dbReference type="Google" id="ProtNLM"/>
    </source>
</evidence>
<comment type="similarity">
    <text evidence="1">Belongs to the cycloisomerase 2 family.</text>
</comment>
<evidence type="ECO:0000313" key="2">
    <source>
        <dbReference type="EMBL" id="SVD51683.1"/>
    </source>
</evidence>
<dbReference type="AlphaFoldDB" id="A0A382VYV9"/>
<dbReference type="GO" id="GO:0017057">
    <property type="term" value="F:6-phosphogluconolactonase activity"/>
    <property type="evidence" value="ECO:0007669"/>
    <property type="project" value="TreeGrafter"/>
</dbReference>
<dbReference type="PANTHER" id="PTHR30344">
    <property type="entry name" value="6-PHOSPHOGLUCONOLACTONASE-RELATED"/>
    <property type="match status" value="1"/>
</dbReference>
<dbReference type="EMBL" id="UINC01155684">
    <property type="protein sequence ID" value="SVD51683.1"/>
    <property type="molecule type" value="Genomic_DNA"/>
</dbReference>
<dbReference type="InterPro" id="IPR011045">
    <property type="entry name" value="N2O_reductase_N"/>
</dbReference>
<dbReference type="InterPro" id="IPR019405">
    <property type="entry name" value="Lactonase_7-beta_prop"/>
</dbReference>
<name>A0A382VYV9_9ZZZZ</name>
<dbReference type="Pfam" id="PF10282">
    <property type="entry name" value="Lactonase"/>
    <property type="match status" value="1"/>
</dbReference>
<organism evidence="2">
    <name type="scientific">marine metagenome</name>
    <dbReference type="NCBI Taxonomy" id="408172"/>
    <lineage>
        <taxon>unclassified sequences</taxon>
        <taxon>metagenomes</taxon>
        <taxon>ecological metagenomes</taxon>
    </lineage>
</organism>
<dbReference type="InterPro" id="IPR015943">
    <property type="entry name" value="WD40/YVTN_repeat-like_dom_sf"/>
</dbReference>
<proteinExistence type="inferred from homology"/>
<protein>
    <recommendedName>
        <fullName evidence="3">6-phosphogluconolactonase</fullName>
    </recommendedName>
</protein>